<organism evidence="2 3">
    <name type="scientific">Hericium alpestre</name>
    <dbReference type="NCBI Taxonomy" id="135208"/>
    <lineage>
        <taxon>Eukaryota</taxon>
        <taxon>Fungi</taxon>
        <taxon>Dikarya</taxon>
        <taxon>Basidiomycota</taxon>
        <taxon>Agaricomycotina</taxon>
        <taxon>Agaricomycetes</taxon>
        <taxon>Russulales</taxon>
        <taxon>Hericiaceae</taxon>
        <taxon>Hericium</taxon>
    </lineage>
</organism>
<comment type="similarity">
    <text evidence="1">Belongs to the TCP11 family.</text>
</comment>
<dbReference type="STRING" id="135208.A0A4Y9ZHM0"/>
<keyword evidence="3" id="KW-1185">Reference proteome</keyword>
<dbReference type="Pfam" id="PF05794">
    <property type="entry name" value="Tcp11"/>
    <property type="match status" value="1"/>
</dbReference>
<protein>
    <submittedName>
        <fullName evidence="2">Uncharacterized protein</fullName>
    </submittedName>
</protein>
<feature type="non-terminal residue" evidence="2">
    <location>
        <position position="232"/>
    </location>
</feature>
<accession>A0A4Y9ZHM0</accession>
<dbReference type="EMBL" id="SFCI01003013">
    <property type="protein sequence ID" value="TFY73311.1"/>
    <property type="molecule type" value="Genomic_DNA"/>
</dbReference>
<sequence>MPPATLLPIELVDLLDETYFMHLLATDPAKVVPPGKSLLSMMTQREVREHKEGELPSLQEKVEEVIRRAFWDEALDTLSSSEPSVQLRRLKLLFDDLHIALKPLLPEHHMVLTTLSAPLSPTSAPLRSAVMHLREVLRALKERCAPARDPYIDAMLARLDELNPSTSTQDQAKAVTDTIRDILKLADTMKEDLSQFVLGTLGEQQLRSTIRTQALARERSIVLDLWKTEHAV</sequence>
<comment type="caution">
    <text evidence="2">The sequence shown here is derived from an EMBL/GenBank/DDBJ whole genome shotgun (WGS) entry which is preliminary data.</text>
</comment>
<evidence type="ECO:0000313" key="2">
    <source>
        <dbReference type="EMBL" id="TFY73311.1"/>
    </source>
</evidence>
<dbReference type="InterPro" id="IPR008862">
    <property type="entry name" value="Tcp11"/>
</dbReference>
<gene>
    <name evidence="2" type="ORF">EWM64_g10702</name>
</gene>
<dbReference type="Proteomes" id="UP000298061">
    <property type="component" value="Unassembled WGS sequence"/>
</dbReference>
<proteinExistence type="inferred from homology"/>
<evidence type="ECO:0000256" key="1">
    <source>
        <dbReference type="ARBA" id="ARBA00010954"/>
    </source>
</evidence>
<name>A0A4Y9ZHM0_9AGAM</name>
<evidence type="ECO:0000313" key="3">
    <source>
        <dbReference type="Proteomes" id="UP000298061"/>
    </source>
</evidence>
<dbReference type="OrthoDB" id="276323at2759"/>
<reference evidence="2 3" key="1">
    <citation type="submission" date="2019-02" db="EMBL/GenBank/DDBJ databases">
        <title>Genome sequencing of the rare red list fungi Hericium alpestre (H. flagellum).</title>
        <authorList>
            <person name="Buettner E."/>
            <person name="Kellner H."/>
        </authorList>
    </citation>
    <scope>NUCLEOTIDE SEQUENCE [LARGE SCALE GENOMIC DNA]</scope>
    <source>
        <strain evidence="2 3">DSM 108284</strain>
    </source>
</reference>
<dbReference type="AlphaFoldDB" id="A0A4Y9ZHM0"/>